<proteinExistence type="predicted"/>
<dbReference type="SUPFAM" id="SSF46785">
    <property type="entry name" value="Winged helix' DNA-binding domain"/>
    <property type="match status" value="1"/>
</dbReference>
<evidence type="ECO:0000313" key="3">
    <source>
        <dbReference type="Proteomes" id="UP000290289"/>
    </source>
</evidence>
<keyword evidence="3" id="KW-1185">Reference proteome</keyword>
<evidence type="ECO:0000259" key="1">
    <source>
        <dbReference type="SMART" id="SM01075"/>
    </source>
</evidence>
<feature type="domain" description="CDT1 Geminin-binding" evidence="1">
    <location>
        <begin position="29"/>
        <end position="154"/>
    </location>
</feature>
<dbReference type="SMART" id="SM01075">
    <property type="entry name" value="CDT1"/>
    <property type="match status" value="1"/>
</dbReference>
<dbReference type="Proteomes" id="UP000290289">
    <property type="component" value="Chromosome 10"/>
</dbReference>
<name>A0A498IXE1_MALDO</name>
<dbReference type="GO" id="GO:0071163">
    <property type="term" value="P:DNA replication preinitiation complex assembly"/>
    <property type="evidence" value="ECO:0007669"/>
    <property type="project" value="InterPro"/>
</dbReference>
<dbReference type="AlphaFoldDB" id="A0A498IXE1"/>
<dbReference type="STRING" id="3750.A0A498IXE1"/>
<dbReference type="GO" id="GO:0003677">
    <property type="term" value="F:DNA binding"/>
    <property type="evidence" value="ECO:0007669"/>
    <property type="project" value="InterPro"/>
</dbReference>
<evidence type="ECO:0000313" key="2">
    <source>
        <dbReference type="EMBL" id="RXH86977.1"/>
    </source>
</evidence>
<comment type="caution">
    <text evidence="2">The sequence shown here is derived from an EMBL/GenBank/DDBJ whole genome shotgun (WGS) entry which is preliminary data.</text>
</comment>
<dbReference type="Pfam" id="PF08839">
    <property type="entry name" value="CDT1"/>
    <property type="match status" value="1"/>
</dbReference>
<dbReference type="GO" id="GO:0000278">
    <property type="term" value="P:mitotic cell cycle"/>
    <property type="evidence" value="ECO:0007669"/>
    <property type="project" value="TreeGrafter"/>
</dbReference>
<dbReference type="GO" id="GO:0030174">
    <property type="term" value="P:regulation of DNA-templated DNA replication initiation"/>
    <property type="evidence" value="ECO:0007669"/>
    <property type="project" value="InterPro"/>
</dbReference>
<reference evidence="2 3" key="1">
    <citation type="submission" date="2018-10" db="EMBL/GenBank/DDBJ databases">
        <title>A high-quality apple genome assembly.</title>
        <authorList>
            <person name="Hu J."/>
        </authorList>
    </citation>
    <scope>NUCLEOTIDE SEQUENCE [LARGE SCALE GENOMIC DNA]</scope>
    <source>
        <strain evidence="3">cv. HFTH1</strain>
        <tissue evidence="2">Young leaf</tissue>
    </source>
</reference>
<dbReference type="GO" id="GO:0070182">
    <property type="term" value="F:DNA polymerase binding"/>
    <property type="evidence" value="ECO:0007669"/>
    <property type="project" value="TreeGrafter"/>
</dbReference>
<organism evidence="2 3">
    <name type="scientific">Malus domestica</name>
    <name type="common">Apple</name>
    <name type="synonym">Pyrus malus</name>
    <dbReference type="NCBI Taxonomy" id="3750"/>
    <lineage>
        <taxon>Eukaryota</taxon>
        <taxon>Viridiplantae</taxon>
        <taxon>Streptophyta</taxon>
        <taxon>Embryophyta</taxon>
        <taxon>Tracheophyta</taxon>
        <taxon>Spermatophyta</taxon>
        <taxon>Magnoliopsida</taxon>
        <taxon>eudicotyledons</taxon>
        <taxon>Gunneridae</taxon>
        <taxon>Pentapetalae</taxon>
        <taxon>rosids</taxon>
        <taxon>fabids</taxon>
        <taxon>Rosales</taxon>
        <taxon>Rosaceae</taxon>
        <taxon>Amygdaloideae</taxon>
        <taxon>Maleae</taxon>
        <taxon>Malus</taxon>
    </lineage>
</organism>
<dbReference type="InterPro" id="IPR036390">
    <property type="entry name" value="WH_DNA-bd_sf"/>
</dbReference>
<dbReference type="GO" id="GO:0005634">
    <property type="term" value="C:nucleus"/>
    <property type="evidence" value="ECO:0007669"/>
    <property type="project" value="TreeGrafter"/>
</dbReference>
<dbReference type="InterPro" id="IPR045173">
    <property type="entry name" value="Cdt1"/>
</dbReference>
<dbReference type="GO" id="GO:0000076">
    <property type="term" value="P:DNA replication checkpoint signaling"/>
    <property type="evidence" value="ECO:0007669"/>
    <property type="project" value="TreeGrafter"/>
</dbReference>
<accession>A0A498IXE1</accession>
<dbReference type="InterPro" id="IPR014939">
    <property type="entry name" value="CDT1_Gemini-bd-like"/>
</dbReference>
<protein>
    <recommendedName>
        <fullName evidence="1">CDT1 Geminin-binding domain-containing protein</fullName>
    </recommendedName>
</protein>
<dbReference type="EMBL" id="RDQH01000336">
    <property type="protein sequence ID" value="RXH86977.1"/>
    <property type="molecule type" value="Genomic_DNA"/>
</dbReference>
<gene>
    <name evidence="2" type="ORF">DVH24_028477</name>
</gene>
<dbReference type="PANTHER" id="PTHR28637:SF1">
    <property type="entry name" value="DNA REPLICATION FACTOR CDT1"/>
    <property type="match status" value="1"/>
</dbReference>
<sequence>MGTDPQSNQLLRSNLRDGRSILGLGKTRLRPMYEILSEFFNCLDASIRLLQLRGLMPSFTNLCPKIKCLTDRISHLAQLKFVLPKVVEITKVLVKDGITNNMKPDLRVTMKVDAVENDDKLKYEGGGHMHLRRAFHHRLGEISKSHLEGYEILEENSAPNHSIVQSNICIKIRLSVSLSSSPEALTGVHTVKQPEAFKISHQGDATAEALIEFYHDSGSMIKYHKNLTAKGYRALIYR</sequence>
<dbReference type="PANTHER" id="PTHR28637">
    <property type="entry name" value="DNA REPLICATION FACTOR CDT1"/>
    <property type="match status" value="1"/>
</dbReference>